<name>A0A7Y6BTM0_9BACL</name>
<evidence type="ECO:0000313" key="2">
    <source>
        <dbReference type="Proteomes" id="UP000526125"/>
    </source>
</evidence>
<dbReference type="EMBL" id="JABMCB010000154">
    <property type="protein sequence ID" value="NUU74624.1"/>
    <property type="molecule type" value="Genomic_DNA"/>
</dbReference>
<gene>
    <name evidence="1" type="ORF">HP552_05140</name>
</gene>
<sequence length="387" mass="46250">MDKRGLFSSAITLGMFEKSKIRQFSGQYRQTYRLLMIQFFTSSFFNHDEQFFYAYKHLNKMHAGAYLKRVGEIKIEDLLDIDLNTSMYLTAICGLKLVDGEKTIGEDYIIQENLLMAADFFNKYKDNINQADPTTLYRYSEIEGFWDLSSHFTGIKLLPHYWIDLPQFIYEKPVPTIPEYFAYVDLINLWNDTINKFYETQEKEFNWNSPETRELRYSYFSSLRTVLIFGVHFLETYLYSLYYNLKNIGVFPENKLIKRNDIRKISDKQIIDDLLFIEYPALRTELETRYDNYKDMLDYRDAFVHISAFTEDHSERSRMQRLINIDMNYVIDGLDNIINMVHIIESNLGDNKILFWWEYLEEKPVFSNKKRISPLLNQISFSITPLD</sequence>
<evidence type="ECO:0000313" key="1">
    <source>
        <dbReference type="EMBL" id="NUU74624.1"/>
    </source>
</evidence>
<proteinExistence type="predicted"/>
<dbReference type="Proteomes" id="UP000526125">
    <property type="component" value="Unassembled WGS sequence"/>
</dbReference>
<organism evidence="1 2">
    <name type="scientific">Paenibacillus xylanilyticus</name>
    <dbReference type="NCBI Taxonomy" id="248903"/>
    <lineage>
        <taxon>Bacteria</taxon>
        <taxon>Bacillati</taxon>
        <taxon>Bacillota</taxon>
        <taxon>Bacilli</taxon>
        <taxon>Bacillales</taxon>
        <taxon>Paenibacillaceae</taxon>
        <taxon>Paenibacillus</taxon>
    </lineage>
</organism>
<keyword evidence="2" id="KW-1185">Reference proteome</keyword>
<dbReference type="AlphaFoldDB" id="A0A7Y6BTM0"/>
<comment type="caution">
    <text evidence="1">The sequence shown here is derived from an EMBL/GenBank/DDBJ whole genome shotgun (WGS) entry which is preliminary data.</text>
</comment>
<reference evidence="1 2" key="1">
    <citation type="submission" date="2020-05" db="EMBL/GenBank/DDBJ databases">
        <title>Genome Sequencing of Type Strains.</title>
        <authorList>
            <person name="Lemaire J.F."/>
            <person name="Inderbitzin P."/>
            <person name="Gregorio O.A."/>
            <person name="Collins S.B."/>
            <person name="Wespe N."/>
            <person name="Knight-Connoni V."/>
        </authorList>
    </citation>
    <scope>NUCLEOTIDE SEQUENCE [LARGE SCALE GENOMIC DNA]</scope>
    <source>
        <strain evidence="1 2">LMG 21957</strain>
    </source>
</reference>
<protein>
    <submittedName>
        <fullName evidence="1">Uncharacterized protein</fullName>
    </submittedName>
</protein>
<accession>A0A7Y6BTM0</accession>
<dbReference type="RefSeq" id="WP_175394527.1">
    <property type="nucleotide sequence ID" value="NZ_JABMCB010000154.1"/>
</dbReference>